<sequence>RPEFALCCGDKMGKEFDKYIYLSLEDGYKFTTCENFYDIWHRN</sequence>
<name>X1LPY1_9ZZZZ</name>
<evidence type="ECO:0000313" key="1">
    <source>
        <dbReference type="EMBL" id="GAI07891.1"/>
    </source>
</evidence>
<comment type="caution">
    <text evidence="1">The sequence shown here is derived from an EMBL/GenBank/DDBJ whole genome shotgun (WGS) entry which is preliminary data.</text>
</comment>
<accession>X1LPY1</accession>
<feature type="non-terminal residue" evidence="1">
    <location>
        <position position="1"/>
    </location>
</feature>
<protein>
    <submittedName>
        <fullName evidence="1">Uncharacterized protein</fullName>
    </submittedName>
</protein>
<gene>
    <name evidence="1" type="ORF">S06H3_08336</name>
</gene>
<organism evidence="1">
    <name type="scientific">marine sediment metagenome</name>
    <dbReference type="NCBI Taxonomy" id="412755"/>
    <lineage>
        <taxon>unclassified sequences</taxon>
        <taxon>metagenomes</taxon>
        <taxon>ecological metagenomes</taxon>
    </lineage>
</organism>
<dbReference type="AlphaFoldDB" id="X1LPY1"/>
<reference evidence="1" key="1">
    <citation type="journal article" date="2014" name="Front. Microbiol.">
        <title>High frequency of phylogenetically diverse reductive dehalogenase-homologous genes in deep subseafloor sedimentary metagenomes.</title>
        <authorList>
            <person name="Kawai M."/>
            <person name="Futagami T."/>
            <person name="Toyoda A."/>
            <person name="Takaki Y."/>
            <person name="Nishi S."/>
            <person name="Hori S."/>
            <person name="Arai W."/>
            <person name="Tsubouchi T."/>
            <person name="Morono Y."/>
            <person name="Uchiyama I."/>
            <person name="Ito T."/>
            <person name="Fujiyama A."/>
            <person name="Inagaki F."/>
            <person name="Takami H."/>
        </authorList>
    </citation>
    <scope>NUCLEOTIDE SEQUENCE</scope>
    <source>
        <strain evidence="1">Expedition CK06-06</strain>
    </source>
</reference>
<dbReference type="EMBL" id="BARV01003501">
    <property type="protein sequence ID" value="GAI07891.1"/>
    <property type="molecule type" value="Genomic_DNA"/>
</dbReference>
<proteinExistence type="predicted"/>